<sequence length="70" mass="8092">MDQTRTTYFIQSRPATSQPWQRASGIDASWESKAKALERLGSRREMQPTWEHRLMERVITVTEGPASVEN</sequence>
<evidence type="ECO:0000256" key="1">
    <source>
        <dbReference type="SAM" id="MobiDB-lite"/>
    </source>
</evidence>
<feature type="region of interest" description="Disordered" evidence="1">
    <location>
        <begin position="1"/>
        <end position="26"/>
    </location>
</feature>
<name>A0AAP6EL17_9ACTN</name>
<gene>
    <name evidence="2" type="ORF">PV399_44080</name>
</gene>
<dbReference type="AlphaFoldDB" id="A0AAP6EL17"/>
<accession>A0AAP6EL17</accession>
<evidence type="ECO:0000313" key="2">
    <source>
        <dbReference type="EMBL" id="MDX2966634.1"/>
    </source>
</evidence>
<evidence type="ECO:0000313" key="3">
    <source>
        <dbReference type="Proteomes" id="UP001282288"/>
    </source>
</evidence>
<protein>
    <submittedName>
        <fullName evidence="2">Uncharacterized protein</fullName>
    </submittedName>
</protein>
<proteinExistence type="predicted"/>
<comment type="caution">
    <text evidence="2">The sequence shown here is derived from an EMBL/GenBank/DDBJ whole genome shotgun (WGS) entry which is preliminary data.</text>
</comment>
<organism evidence="2 3">
    <name type="scientific">Streptomyces acidiscabies</name>
    <dbReference type="NCBI Taxonomy" id="42234"/>
    <lineage>
        <taxon>Bacteria</taxon>
        <taxon>Bacillati</taxon>
        <taxon>Actinomycetota</taxon>
        <taxon>Actinomycetes</taxon>
        <taxon>Kitasatosporales</taxon>
        <taxon>Streptomycetaceae</taxon>
        <taxon>Streptomyces</taxon>
    </lineage>
</organism>
<dbReference type="GeneID" id="69804775"/>
<feature type="compositionally biased region" description="Polar residues" evidence="1">
    <location>
        <begin position="1"/>
        <end position="21"/>
    </location>
</feature>
<dbReference type="Proteomes" id="UP001282288">
    <property type="component" value="Unassembled WGS sequence"/>
</dbReference>
<reference evidence="2" key="1">
    <citation type="journal article" date="2023" name="Microb. Genom.">
        <title>Mesoterricola silvestris gen. nov., sp. nov., Mesoterricola sediminis sp. nov., Geothrix oryzae sp. nov., Geothrix edaphica sp. nov., Geothrix rubra sp. nov., and Geothrix limicola sp. nov., six novel members of Acidobacteriota isolated from soils.</title>
        <authorList>
            <person name="Weisberg A.J."/>
            <person name="Pearce E."/>
            <person name="Kramer C.G."/>
            <person name="Chang J.H."/>
            <person name="Clarke C.R."/>
        </authorList>
    </citation>
    <scope>NUCLEOTIDE SEQUENCE</scope>
    <source>
        <strain evidence="2">NRRL_B-16521</strain>
    </source>
</reference>
<dbReference type="RefSeq" id="WP_010353398.1">
    <property type="nucleotide sequence ID" value="NZ_JAGJBY010000001.1"/>
</dbReference>
<dbReference type="EMBL" id="JARAWC010000063">
    <property type="protein sequence ID" value="MDX2966634.1"/>
    <property type="molecule type" value="Genomic_DNA"/>
</dbReference>